<evidence type="ECO:0000256" key="3">
    <source>
        <dbReference type="SAM" id="MobiDB-lite"/>
    </source>
</evidence>
<feature type="compositionally biased region" description="Basic and acidic residues" evidence="3">
    <location>
        <begin position="324"/>
        <end position="340"/>
    </location>
</feature>
<reference evidence="4" key="1">
    <citation type="submission" date="2013-04" db="EMBL/GenBank/DDBJ databases">
        <title>The Genome Sequence of Fonticula alba ATCC 38817.</title>
        <authorList>
            <consortium name="The Broad Institute Genomics Platform"/>
            <person name="Russ C."/>
            <person name="Cuomo C."/>
            <person name="Burger G."/>
            <person name="Gray M.W."/>
            <person name="Holland P.W.H."/>
            <person name="King N."/>
            <person name="Lang F.B.F."/>
            <person name="Roger A.J."/>
            <person name="Ruiz-Trillo I."/>
            <person name="Brown M."/>
            <person name="Walker B."/>
            <person name="Young S."/>
            <person name="Zeng Q."/>
            <person name="Gargeya S."/>
            <person name="Fitzgerald M."/>
            <person name="Haas B."/>
            <person name="Abouelleil A."/>
            <person name="Allen A.W."/>
            <person name="Alvarado L."/>
            <person name="Arachchi H.M."/>
            <person name="Berlin A.M."/>
            <person name="Chapman S.B."/>
            <person name="Gainer-Dewar J."/>
            <person name="Goldberg J."/>
            <person name="Griggs A."/>
            <person name="Gujja S."/>
            <person name="Hansen M."/>
            <person name="Howarth C."/>
            <person name="Imamovic A."/>
            <person name="Ireland A."/>
            <person name="Larimer J."/>
            <person name="McCowan C."/>
            <person name="Murphy C."/>
            <person name="Pearson M."/>
            <person name="Poon T.W."/>
            <person name="Priest M."/>
            <person name="Roberts A."/>
            <person name="Saif S."/>
            <person name="Shea T."/>
            <person name="Sisk P."/>
            <person name="Sykes S."/>
            <person name="Wortman J."/>
            <person name="Nusbaum C."/>
            <person name="Birren B."/>
        </authorList>
    </citation>
    <scope>NUCLEOTIDE SEQUENCE [LARGE SCALE GENOMIC DNA]</scope>
    <source>
        <strain evidence="4">ATCC 38817</strain>
    </source>
</reference>
<dbReference type="eggNOG" id="KOG0531">
    <property type="taxonomic scope" value="Eukaryota"/>
</dbReference>
<keyword evidence="2" id="KW-0677">Repeat</keyword>
<evidence type="ECO:0000313" key="4">
    <source>
        <dbReference type="EMBL" id="KCV72621.1"/>
    </source>
</evidence>
<proteinExistence type="predicted"/>
<feature type="compositionally biased region" description="Basic and acidic residues" evidence="3">
    <location>
        <begin position="236"/>
        <end position="246"/>
    </location>
</feature>
<feature type="compositionally biased region" description="Acidic residues" evidence="3">
    <location>
        <begin position="258"/>
        <end position="267"/>
    </location>
</feature>
<organism evidence="4">
    <name type="scientific">Fonticula alba</name>
    <name type="common">Slime mold</name>
    <dbReference type="NCBI Taxonomy" id="691883"/>
    <lineage>
        <taxon>Eukaryota</taxon>
        <taxon>Rotosphaerida</taxon>
        <taxon>Fonticulaceae</taxon>
        <taxon>Fonticula</taxon>
    </lineage>
</organism>
<dbReference type="EMBL" id="KB932201">
    <property type="protein sequence ID" value="KCV72621.1"/>
    <property type="molecule type" value="Genomic_DNA"/>
</dbReference>
<accession>A0A058ZF91</accession>
<feature type="compositionally biased region" description="Basic and acidic residues" evidence="3">
    <location>
        <begin position="348"/>
        <end position="394"/>
    </location>
</feature>
<dbReference type="RefSeq" id="XP_009492322.1">
    <property type="nucleotide sequence ID" value="XM_009494047.1"/>
</dbReference>
<sequence length="464" mass="50812">MRLTLARISEIAGQDPREMTSFASRDSGITELDDLSPCVNMVRIDLTKNAIKDLSGLAHNYHLSVIYASFNQIEDMSDLAKLKSARVIHLGGNNITTISGLENLTELRALVLNNNRITRAEGFGHLPHLNTIVLSHNPLSMPPVIRSFPKTLTKLALANTGLRAVPEDLGKHLPELQELSLNGNKILSIGDALTGCGRLRVLDLGNNLLHTLETLVSLKELSALSNLNIRGNPFKEAPESEQKSAADEATETASPAEGDADASETADEPNTATDTKSTPTPTALPWYTQFVTANVCPGLRILDGRRFDPGFLDRRRKRTLLAQKRKDPAAFKEVTKKLAKQDAAPAEGDNKKEPGMPKRDVDRAADRPASKGGRFEGKRSREQGGPSDRPEKRSRFQRPGQPQRPPRSDGDEQPPKPSKPAFGKSKMFSSEPVTSGAAREYGTRQPKRPPFHKKPGSFQPKRAN</sequence>
<evidence type="ECO:0008006" key="6">
    <source>
        <dbReference type="Google" id="ProtNLM"/>
    </source>
</evidence>
<keyword evidence="1" id="KW-0433">Leucine-rich repeat</keyword>
<dbReference type="InterPro" id="IPR050836">
    <property type="entry name" value="SDS22/Internalin_LRR"/>
</dbReference>
<evidence type="ECO:0000256" key="1">
    <source>
        <dbReference type="ARBA" id="ARBA00022614"/>
    </source>
</evidence>
<name>A0A058ZF91_FONAL</name>
<dbReference type="Pfam" id="PF13855">
    <property type="entry name" value="LRR_8"/>
    <property type="match status" value="2"/>
</dbReference>
<evidence type="ECO:0000256" key="2">
    <source>
        <dbReference type="ARBA" id="ARBA00022737"/>
    </source>
</evidence>
<dbReference type="PROSITE" id="PS51450">
    <property type="entry name" value="LRR"/>
    <property type="match status" value="4"/>
</dbReference>
<dbReference type="InterPro" id="IPR001611">
    <property type="entry name" value="Leu-rich_rpt"/>
</dbReference>
<dbReference type="PANTHER" id="PTHR46652">
    <property type="entry name" value="LEUCINE-RICH REPEAT AND IQ DOMAIN-CONTAINING PROTEIN 1-RELATED"/>
    <property type="match status" value="1"/>
</dbReference>
<dbReference type="SMART" id="SM00369">
    <property type="entry name" value="LRR_TYP"/>
    <property type="match status" value="3"/>
</dbReference>
<dbReference type="InterPro" id="IPR003591">
    <property type="entry name" value="Leu-rich_rpt_typical-subtyp"/>
</dbReference>
<dbReference type="SMART" id="SM00365">
    <property type="entry name" value="LRR_SD22"/>
    <property type="match status" value="6"/>
</dbReference>
<keyword evidence="5" id="KW-1185">Reference proteome</keyword>
<feature type="compositionally biased region" description="Low complexity" evidence="3">
    <location>
        <begin position="269"/>
        <end position="281"/>
    </location>
</feature>
<feature type="region of interest" description="Disordered" evidence="3">
    <location>
        <begin position="323"/>
        <end position="464"/>
    </location>
</feature>
<dbReference type="InterPro" id="IPR032675">
    <property type="entry name" value="LRR_dom_sf"/>
</dbReference>
<feature type="region of interest" description="Disordered" evidence="3">
    <location>
        <begin position="231"/>
        <end position="283"/>
    </location>
</feature>
<dbReference type="SUPFAM" id="SSF52058">
    <property type="entry name" value="L domain-like"/>
    <property type="match status" value="1"/>
</dbReference>
<gene>
    <name evidence="4" type="ORF">H696_00205</name>
</gene>
<dbReference type="Gene3D" id="3.80.10.10">
    <property type="entry name" value="Ribonuclease Inhibitor"/>
    <property type="match status" value="2"/>
</dbReference>
<dbReference type="Proteomes" id="UP000030693">
    <property type="component" value="Unassembled WGS sequence"/>
</dbReference>
<feature type="compositionally biased region" description="Basic residues" evidence="3">
    <location>
        <begin position="445"/>
        <end position="455"/>
    </location>
</feature>
<dbReference type="PANTHER" id="PTHR46652:SF7">
    <property type="entry name" value="LEUCINE-RICH REPEAT AND IQ DOMAIN-CONTAINING PROTEIN 1"/>
    <property type="match status" value="1"/>
</dbReference>
<dbReference type="OrthoDB" id="1517790at2759"/>
<dbReference type="GeneID" id="20524930"/>
<evidence type="ECO:0000313" key="5">
    <source>
        <dbReference type="Proteomes" id="UP000030693"/>
    </source>
</evidence>
<dbReference type="STRING" id="691883.A0A058ZF91"/>
<dbReference type="AlphaFoldDB" id="A0A058ZF91"/>
<protein>
    <recommendedName>
        <fullName evidence="6">U2A'/phosphoprotein 32 family A C-terminal domain-containing protein</fullName>
    </recommendedName>
</protein>